<evidence type="ECO:0000256" key="1">
    <source>
        <dbReference type="SAM" id="SignalP"/>
    </source>
</evidence>
<protein>
    <recommendedName>
        <fullName evidence="4">Secreted protein</fullName>
    </recommendedName>
</protein>
<proteinExistence type="predicted"/>
<accession>A0A853B6Q9</accession>
<sequence>MQRKLARLFATSALAVAVTVTGWTATAAVAGATPPPSDTGTATAQDVWIAWKVYSSYESCRQAGRDMIGVGAVVDYRCTWDSPSWLLELRMVG</sequence>
<feature type="chain" id="PRO_5033056123" description="Secreted protein" evidence="1">
    <location>
        <begin position="28"/>
        <end position="93"/>
    </location>
</feature>
<gene>
    <name evidence="2" type="ORF">HNR02_004082</name>
</gene>
<keyword evidence="1" id="KW-0732">Signal</keyword>
<feature type="signal peptide" evidence="1">
    <location>
        <begin position="1"/>
        <end position="27"/>
    </location>
</feature>
<keyword evidence="3" id="KW-1185">Reference proteome</keyword>
<name>A0A853B6Q9_9PSEU</name>
<comment type="caution">
    <text evidence="2">The sequence shown here is derived from an EMBL/GenBank/DDBJ whole genome shotgun (WGS) entry which is preliminary data.</text>
</comment>
<dbReference type="Proteomes" id="UP000549616">
    <property type="component" value="Unassembled WGS sequence"/>
</dbReference>
<dbReference type="RefSeq" id="WP_179774735.1">
    <property type="nucleotide sequence ID" value="NZ_JACCFK010000001.1"/>
</dbReference>
<dbReference type="EMBL" id="JACCFK010000001">
    <property type="protein sequence ID" value="NYI90759.1"/>
    <property type="molecule type" value="Genomic_DNA"/>
</dbReference>
<reference evidence="2 3" key="1">
    <citation type="submission" date="2020-07" db="EMBL/GenBank/DDBJ databases">
        <title>Sequencing the genomes of 1000 actinobacteria strains.</title>
        <authorList>
            <person name="Klenk H.-P."/>
        </authorList>
    </citation>
    <scope>NUCLEOTIDE SEQUENCE [LARGE SCALE GENOMIC DNA]</scope>
    <source>
        <strain evidence="2 3">DSM 104006</strain>
    </source>
</reference>
<organism evidence="2 3">
    <name type="scientific">Amycolatopsis endophytica</name>
    <dbReference type="NCBI Taxonomy" id="860233"/>
    <lineage>
        <taxon>Bacteria</taxon>
        <taxon>Bacillati</taxon>
        <taxon>Actinomycetota</taxon>
        <taxon>Actinomycetes</taxon>
        <taxon>Pseudonocardiales</taxon>
        <taxon>Pseudonocardiaceae</taxon>
        <taxon>Amycolatopsis</taxon>
    </lineage>
</organism>
<evidence type="ECO:0008006" key="4">
    <source>
        <dbReference type="Google" id="ProtNLM"/>
    </source>
</evidence>
<evidence type="ECO:0000313" key="2">
    <source>
        <dbReference type="EMBL" id="NYI90759.1"/>
    </source>
</evidence>
<dbReference type="AlphaFoldDB" id="A0A853B6Q9"/>
<evidence type="ECO:0000313" key="3">
    <source>
        <dbReference type="Proteomes" id="UP000549616"/>
    </source>
</evidence>